<evidence type="ECO:0000313" key="1">
    <source>
        <dbReference type="EMBL" id="CAB3974537.1"/>
    </source>
</evidence>
<evidence type="ECO:0000313" key="2">
    <source>
        <dbReference type="Proteomes" id="UP000494301"/>
    </source>
</evidence>
<gene>
    <name evidence="1" type="ORF">BLA3211_08057</name>
</gene>
<organism evidence="1 2">
    <name type="scientific">Burkholderia aenigmatica</name>
    <dbReference type="NCBI Taxonomy" id="2015348"/>
    <lineage>
        <taxon>Bacteria</taxon>
        <taxon>Pseudomonadati</taxon>
        <taxon>Pseudomonadota</taxon>
        <taxon>Betaproteobacteria</taxon>
        <taxon>Burkholderiales</taxon>
        <taxon>Burkholderiaceae</taxon>
        <taxon>Burkholderia</taxon>
        <taxon>Burkholderia cepacia complex</taxon>
    </lineage>
</organism>
<name>A0A6J5JTN7_9BURK</name>
<protein>
    <submittedName>
        <fullName evidence="1">Uncharacterized protein</fullName>
    </submittedName>
</protein>
<dbReference type="AlphaFoldDB" id="A0A6J5JTN7"/>
<reference evidence="1 2" key="1">
    <citation type="submission" date="2020-04" db="EMBL/GenBank/DDBJ databases">
        <authorList>
            <person name="Depoorter E."/>
        </authorList>
    </citation>
    <scope>NUCLEOTIDE SEQUENCE [LARGE SCALE GENOMIC DNA]</scope>
    <source>
        <strain evidence="1 2">BCC0217</strain>
    </source>
</reference>
<dbReference type="EMBL" id="CABWIL020000048">
    <property type="protein sequence ID" value="CAB3974537.1"/>
    <property type="molecule type" value="Genomic_DNA"/>
</dbReference>
<proteinExistence type="predicted"/>
<sequence length="466" mass="53470">MSQNPDNETFRNAEPSWANACVGDNGSPDIVDYAAGFANAAQVLLEQVLSHRGLKHPTDTFVYPICFNMRHAIELYIKAAIDSLHPLVHHAYRLPDIDVQTSHDIGKLWRYFKEHAVALDWRYKTVIEPLDTAISDFAAVDATGQVFRYPFGRENQKHLTELAIINLGVLWRKFPKLIADLKTLKYQGDFLGDEYRHRSYTARLSRFDLVCISYRLPPRVAWETEAFDVAKAEIRAHFDISSNEFSRAVRLIEANIEMAAILEVPRPLAHLKAAQLTRYFDSWCKFIDVDDLKKRHAPAPEGRDALLDAEVKNDDSGLLDGIRARAALRAETWPDLMANISAEALGEMRALYYFSRNKSRHTEEFERERELSIRDLVAARDAGEARLRQSAFYLIDKPLALEHVLNSLLFFGHIDVVKEMLQRYELSSYASGLLERTLRRFSLRHRQAVEAMNFDVRHPANELFAL</sequence>
<dbReference type="RefSeq" id="WP_175223581.1">
    <property type="nucleotide sequence ID" value="NZ_CABWIL020000048.1"/>
</dbReference>
<dbReference type="Proteomes" id="UP000494301">
    <property type="component" value="Unassembled WGS sequence"/>
</dbReference>
<accession>A0A6J5JTN7</accession>